<keyword evidence="3" id="KW-1185">Reference proteome</keyword>
<dbReference type="PANTHER" id="PTHR34585">
    <property type="match status" value="1"/>
</dbReference>
<evidence type="ECO:0000313" key="2">
    <source>
        <dbReference type="EMBL" id="WDF69596.1"/>
    </source>
</evidence>
<accession>A0ABY7WMG4</accession>
<dbReference type="RefSeq" id="WP_274268310.1">
    <property type="nucleotide sequence ID" value="NZ_CP117880.1"/>
</dbReference>
<name>A0ABY7WMG4_9SPHI</name>
<organism evidence="2 3">
    <name type="scientific">Sphingobacterium oryzagri</name>
    <dbReference type="NCBI Taxonomy" id="3025669"/>
    <lineage>
        <taxon>Bacteria</taxon>
        <taxon>Pseudomonadati</taxon>
        <taxon>Bacteroidota</taxon>
        <taxon>Sphingobacteriia</taxon>
        <taxon>Sphingobacteriales</taxon>
        <taxon>Sphingobacteriaceae</taxon>
        <taxon>Sphingobacterium</taxon>
    </lineage>
</organism>
<dbReference type="EMBL" id="CP117880">
    <property type="protein sequence ID" value="WDF69596.1"/>
    <property type="molecule type" value="Genomic_DNA"/>
</dbReference>
<reference evidence="2 3" key="1">
    <citation type="submission" date="2023-02" db="EMBL/GenBank/DDBJ databases">
        <title>Genome sequence of Sphingobacterium sp. KACC 22765.</title>
        <authorList>
            <person name="Kim S."/>
            <person name="Heo J."/>
            <person name="Kwon S.-W."/>
        </authorList>
    </citation>
    <scope>NUCLEOTIDE SEQUENCE [LARGE SCALE GENOMIC DNA]</scope>
    <source>
        <strain evidence="2 3">KACC 22765</strain>
    </source>
</reference>
<protein>
    <submittedName>
        <fullName evidence="2">Helix-turn-helix domain-containing protein</fullName>
    </submittedName>
</protein>
<dbReference type="Pfam" id="PF12728">
    <property type="entry name" value="HTH_17"/>
    <property type="match status" value="1"/>
</dbReference>
<dbReference type="Proteomes" id="UP001221558">
    <property type="component" value="Chromosome"/>
</dbReference>
<dbReference type="SUPFAM" id="SSF46955">
    <property type="entry name" value="Putative DNA-binding domain"/>
    <property type="match status" value="1"/>
</dbReference>
<dbReference type="InterPro" id="IPR041657">
    <property type="entry name" value="HTH_17"/>
</dbReference>
<gene>
    <name evidence="2" type="ORF">PQ465_04260</name>
</gene>
<sequence>MNVELITRGDLEQLKKELIEEIRRSNPHPRKHGDEPRTYLKSYEVRKLLGISAGTLQNLRVNGTLPFKKIGGLMYYRYDDIQNLMEGER</sequence>
<evidence type="ECO:0000313" key="3">
    <source>
        <dbReference type="Proteomes" id="UP001221558"/>
    </source>
</evidence>
<proteinExistence type="predicted"/>
<evidence type="ECO:0000259" key="1">
    <source>
        <dbReference type="Pfam" id="PF12728"/>
    </source>
</evidence>
<dbReference type="InterPro" id="IPR009061">
    <property type="entry name" value="DNA-bd_dom_put_sf"/>
</dbReference>
<feature type="domain" description="Helix-turn-helix" evidence="1">
    <location>
        <begin position="40"/>
        <end position="87"/>
    </location>
</feature>
<dbReference type="PANTHER" id="PTHR34585:SF22">
    <property type="entry name" value="HELIX-TURN-HELIX DOMAIN-CONTAINING PROTEIN"/>
    <property type="match status" value="1"/>
</dbReference>